<keyword evidence="2" id="KW-0614">Plasmid</keyword>
<dbReference type="EMBL" id="AP014861">
    <property type="protein sequence ID" value="BAX56983.1"/>
    <property type="molecule type" value="Genomic_DNA"/>
</dbReference>
<proteinExistence type="predicted"/>
<evidence type="ECO:0000313" key="1">
    <source>
        <dbReference type="EMBL" id="BAX56727.1"/>
    </source>
</evidence>
<geneLocation type="plasmid" evidence="2">
    <name>pVPE61b</name>
</geneLocation>
<geneLocation type="plasmid" evidence="1">
    <name>pVP2HP</name>
</geneLocation>
<accession>A0A1Y1BA20</accession>
<dbReference type="EMBL" id="AP014859">
    <property type="protein sequence ID" value="BAX56727.1"/>
    <property type="molecule type" value="Genomic_DNA"/>
</dbReference>
<sequence>MSNGLVHPKYKPFQSNKKNGRHRLMTPILAQRILIFGGQIERLTLLV</sequence>
<protein>
    <submittedName>
        <fullName evidence="2">Uncharacterized protein</fullName>
    </submittedName>
</protein>
<evidence type="ECO:0000313" key="2">
    <source>
        <dbReference type="EMBL" id="BAX56983.1"/>
    </source>
</evidence>
<reference evidence="2" key="1">
    <citation type="journal article" date="2017" name="Infect. Genet. Evol.">
        <title>Plasmid dynamics in Vibrio parahaemolyticus strains related to shrimp Acute Hepatopancreatic Necrosis Syndrome (AHPNS).</title>
        <authorList>
            <person name="Theethakaew C."/>
            <person name="Nakamura S."/>
            <person name="Motooka D."/>
            <person name="Matsuda S."/>
            <person name="Kodama T."/>
            <person name="Chonsin K."/>
            <person name="Suthienkul O."/>
            <person name="Iida T."/>
        </authorList>
    </citation>
    <scope>NUCLEOTIDE SEQUENCE</scope>
    <source>
        <strain evidence="2">VPE61</strain>
        <plasmid evidence="1">pVP2HP</plasmid>
        <plasmid evidence="2">pVPE61b</plasmid>
    </source>
</reference>
<dbReference type="AlphaFoldDB" id="A0A1Y1BA20"/>
<name>A0A1Y1BA20_VIBPH</name>
<organism evidence="2">
    <name type="scientific">Vibrio parahaemolyticus</name>
    <dbReference type="NCBI Taxonomy" id="670"/>
    <lineage>
        <taxon>Bacteria</taxon>
        <taxon>Pseudomonadati</taxon>
        <taxon>Pseudomonadota</taxon>
        <taxon>Gammaproteobacteria</taxon>
        <taxon>Vibrionales</taxon>
        <taxon>Vibrionaceae</taxon>
        <taxon>Vibrio</taxon>
    </lineage>
</organism>